<gene>
    <name evidence="2" type="ORF">K458DRAFT_115465</name>
</gene>
<evidence type="ECO:0000313" key="2">
    <source>
        <dbReference type="EMBL" id="KAF2679626.1"/>
    </source>
</evidence>
<feature type="compositionally biased region" description="Basic residues" evidence="1">
    <location>
        <begin position="1"/>
        <end position="22"/>
    </location>
</feature>
<proteinExistence type="predicted"/>
<keyword evidence="3" id="KW-1185">Reference proteome</keyword>
<reference evidence="2" key="1">
    <citation type="journal article" date="2020" name="Stud. Mycol.">
        <title>101 Dothideomycetes genomes: a test case for predicting lifestyles and emergence of pathogens.</title>
        <authorList>
            <person name="Haridas S."/>
            <person name="Albert R."/>
            <person name="Binder M."/>
            <person name="Bloem J."/>
            <person name="Labutti K."/>
            <person name="Salamov A."/>
            <person name="Andreopoulos B."/>
            <person name="Baker S."/>
            <person name="Barry K."/>
            <person name="Bills G."/>
            <person name="Bluhm B."/>
            <person name="Cannon C."/>
            <person name="Castanera R."/>
            <person name="Culley D."/>
            <person name="Daum C."/>
            <person name="Ezra D."/>
            <person name="Gonzalez J."/>
            <person name="Henrissat B."/>
            <person name="Kuo A."/>
            <person name="Liang C."/>
            <person name="Lipzen A."/>
            <person name="Lutzoni F."/>
            <person name="Magnuson J."/>
            <person name="Mondo S."/>
            <person name="Nolan M."/>
            <person name="Ohm R."/>
            <person name="Pangilinan J."/>
            <person name="Park H.-J."/>
            <person name="Ramirez L."/>
            <person name="Alfaro M."/>
            <person name="Sun H."/>
            <person name="Tritt A."/>
            <person name="Yoshinaga Y."/>
            <person name="Zwiers L.-H."/>
            <person name="Turgeon B."/>
            <person name="Goodwin S."/>
            <person name="Spatafora J."/>
            <person name="Crous P."/>
            <person name="Grigoriev I."/>
        </authorList>
    </citation>
    <scope>NUCLEOTIDE SEQUENCE</scope>
    <source>
        <strain evidence="2">CBS 122367</strain>
    </source>
</reference>
<organism evidence="2 3">
    <name type="scientific">Lentithecium fluviatile CBS 122367</name>
    <dbReference type="NCBI Taxonomy" id="1168545"/>
    <lineage>
        <taxon>Eukaryota</taxon>
        <taxon>Fungi</taxon>
        <taxon>Dikarya</taxon>
        <taxon>Ascomycota</taxon>
        <taxon>Pezizomycotina</taxon>
        <taxon>Dothideomycetes</taxon>
        <taxon>Pleosporomycetidae</taxon>
        <taxon>Pleosporales</taxon>
        <taxon>Massarineae</taxon>
        <taxon>Lentitheciaceae</taxon>
        <taxon>Lentithecium</taxon>
    </lineage>
</organism>
<evidence type="ECO:0000256" key="1">
    <source>
        <dbReference type="SAM" id="MobiDB-lite"/>
    </source>
</evidence>
<sequence>MGARDKYHRHHSTPPHKEKRKPSVQSIIPPVIPPSLNAFTIPQPRFTSTTPNKVSLYQTQQSKTSPLLVSRPLTTSTSITVNAYGPFPTTEAKRKKST</sequence>
<dbReference type="Proteomes" id="UP000799291">
    <property type="component" value="Unassembled WGS sequence"/>
</dbReference>
<dbReference type="AlphaFoldDB" id="A0A6G1IN10"/>
<accession>A0A6G1IN10</accession>
<evidence type="ECO:0000313" key="3">
    <source>
        <dbReference type="Proteomes" id="UP000799291"/>
    </source>
</evidence>
<protein>
    <submittedName>
        <fullName evidence="2">Uncharacterized protein</fullName>
    </submittedName>
</protein>
<dbReference type="EMBL" id="MU005602">
    <property type="protein sequence ID" value="KAF2679626.1"/>
    <property type="molecule type" value="Genomic_DNA"/>
</dbReference>
<feature type="region of interest" description="Disordered" evidence="1">
    <location>
        <begin position="1"/>
        <end position="27"/>
    </location>
</feature>
<name>A0A6G1IN10_9PLEO</name>